<proteinExistence type="predicted"/>
<comment type="caution">
    <text evidence="2">The sequence shown here is derived from an EMBL/GenBank/DDBJ whole genome shotgun (WGS) entry which is preliminary data.</text>
</comment>
<dbReference type="EMBL" id="BARU01037182">
    <property type="protein sequence ID" value="GAH85380.1"/>
    <property type="molecule type" value="Genomic_DNA"/>
</dbReference>
<gene>
    <name evidence="2" type="ORF">S03H2_57971</name>
</gene>
<protein>
    <submittedName>
        <fullName evidence="2">Uncharacterized protein</fullName>
    </submittedName>
</protein>
<keyword evidence="1" id="KW-0175">Coiled coil</keyword>
<name>X1JVE5_9ZZZZ</name>
<sequence length="122" mass="13810">MASSSVDEKVLAEKDKEIEDLRKKIDLLNDELIKADEDLEKLEVENEKLRKAGNTSLGSKIIDFSNQEITKSEIIEEMRNIIKKSISSVTIAVPKIDDLQDLYLYEVRSSVNIKISCEINPG</sequence>
<evidence type="ECO:0000313" key="2">
    <source>
        <dbReference type="EMBL" id="GAH85380.1"/>
    </source>
</evidence>
<dbReference type="AlphaFoldDB" id="X1JVE5"/>
<feature type="non-terminal residue" evidence="2">
    <location>
        <position position="122"/>
    </location>
</feature>
<accession>X1JVE5</accession>
<organism evidence="2">
    <name type="scientific">marine sediment metagenome</name>
    <dbReference type="NCBI Taxonomy" id="412755"/>
    <lineage>
        <taxon>unclassified sequences</taxon>
        <taxon>metagenomes</taxon>
        <taxon>ecological metagenomes</taxon>
    </lineage>
</organism>
<evidence type="ECO:0000256" key="1">
    <source>
        <dbReference type="SAM" id="Coils"/>
    </source>
</evidence>
<feature type="coiled-coil region" evidence="1">
    <location>
        <begin position="11"/>
        <end position="52"/>
    </location>
</feature>
<reference evidence="2" key="1">
    <citation type="journal article" date="2014" name="Front. Microbiol.">
        <title>High frequency of phylogenetically diverse reductive dehalogenase-homologous genes in deep subseafloor sedimentary metagenomes.</title>
        <authorList>
            <person name="Kawai M."/>
            <person name="Futagami T."/>
            <person name="Toyoda A."/>
            <person name="Takaki Y."/>
            <person name="Nishi S."/>
            <person name="Hori S."/>
            <person name="Arai W."/>
            <person name="Tsubouchi T."/>
            <person name="Morono Y."/>
            <person name="Uchiyama I."/>
            <person name="Ito T."/>
            <person name="Fujiyama A."/>
            <person name="Inagaki F."/>
            <person name="Takami H."/>
        </authorList>
    </citation>
    <scope>NUCLEOTIDE SEQUENCE</scope>
    <source>
        <strain evidence="2">Expedition CK06-06</strain>
    </source>
</reference>